<dbReference type="STRING" id="1385699.A7A78_03045"/>
<proteinExistence type="predicted"/>
<comment type="cofactor">
    <cofactor evidence="1">
        <name>Zn(2+)</name>
        <dbReference type="ChEBI" id="CHEBI:29105"/>
    </cofactor>
    <text evidence="1">Binds 1 zinc ion per subunit.</text>
</comment>
<name>A0A1A9LEI4_9FLAO</name>
<feature type="binding site" evidence="2">
    <location>
        <position position="98"/>
    </location>
    <ligand>
        <name>Fe cation</name>
        <dbReference type="ChEBI" id="CHEBI:24875"/>
    </ligand>
</feature>
<comment type="cofactor">
    <cofactor evidence="2">
        <name>Mn(2+)</name>
        <dbReference type="ChEBI" id="CHEBI:29035"/>
    </cofactor>
    <cofactor evidence="2">
        <name>Fe(2+)</name>
        <dbReference type="ChEBI" id="CHEBI:29033"/>
    </cofactor>
    <text evidence="2">Binds 1 Mn(2+) or Fe(2+) ion per subunit.</text>
</comment>
<dbReference type="InterPro" id="IPR002481">
    <property type="entry name" value="FUR"/>
</dbReference>
<keyword evidence="1" id="KW-0862">Zinc</keyword>
<dbReference type="Pfam" id="PF01475">
    <property type="entry name" value="FUR"/>
    <property type="match status" value="1"/>
</dbReference>
<gene>
    <name evidence="3" type="ORF">A7A78_03045</name>
</gene>
<dbReference type="SUPFAM" id="SSF46785">
    <property type="entry name" value="Winged helix' DNA-binding domain"/>
    <property type="match status" value="1"/>
</dbReference>
<keyword evidence="1" id="KW-0479">Metal-binding</keyword>
<evidence type="ECO:0000256" key="2">
    <source>
        <dbReference type="PIRSR" id="PIRSR602481-2"/>
    </source>
</evidence>
<dbReference type="Gene3D" id="1.10.10.10">
    <property type="entry name" value="Winged helix-like DNA-binding domain superfamily/Winged helix DNA-binding domain"/>
    <property type="match status" value="1"/>
</dbReference>
<dbReference type="InterPro" id="IPR036388">
    <property type="entry name" value="WH-like_DNA-bd_sf"/>
</dbReference>
<reference evidence="3 4" key="1">
    <citation type="submission" date="2016-05" db="EMBL/GenBank/DDBJ databases">
        <title>Genome sequencing of Vitellibacter soesokkakensis RSSK-12.</title>
        <authorList>
            <person name="Thevarajoo S."/>
            <person name="Selvaratnam C."/>
            <person name="Goh K.M."/>
            <person name="Chan K.-G."/>
            <person name="Chong C.S."/>
        </authorList>
    </citation>
    <scope>NUCLEOTIDE SEQUENCE [LARGE SCALE GENOMIC DNA]</scope>
    <source>
        <strain evidence="3 4">RSSK-12</strain>
    </source>
</reference>
<keyword evidence="4" id="KW-1185">Reference proteome</keyword>
<accession>A0A1A9LEI4</accession>
<evidence type="ECO:0000313" key="4">
    <source>
        <dbReference type="Proteomes" id="UP000077552"/>
    </source>
</evidence>
<evidence type="ECO:0000313" key="3">
    <source>
        <dbReference type="EMBL" id="OAD91623.1"/>
    </source>
</evidence>
<sequence length="125" mass="14284">MKRRNTTTQEAVLAVLKSKRKAMSHDAVFQLMDVDADRATVYRILNRFCKDEIVHKIVADDGKQYFAICDNCEGLPPIPANHFHFRCTQCETIECLAEPITYSLPDNYIVQQTNCILVGVCKDCR</sequence>
<dbReference type="GO" id="GO:0003700">
    <property type="term" value="F:DNA-binding transcription factor activity"/>
    <property type="evidence" value="ECO:0007669"/>
    <property type="project" value="InterPro"/>
</dbReference>
<feature type="binding site" evidence="1">
    <location>
        <position position="121"/>
    </location>
    <ligand>
        <name>Zn(2+)</name>
        <dbReference type="ChEBI" id="CHEBI:29105"/>
    </ligand>
</feature>
<protein>
    <submittedName>
        <fullName evidence="3">Transcriptional regulator</fullName>
    </submittedName>
</protein>
<keyword evidence="2" id="KW-0408">Iron</keyword>
<dbReference type="GO" id="GO:0046872">
    <property type="term" value="F:metal ion binding"/>
    <property type="evidence" value="ECO:0007669"/>
    <property type="project" value="UniProtKB-KW"/>
</dbReference>
<feature type="binding site" evidence="1">
    <location>
        <position position="90"/>
    </location>
    <ligand>
        <name>Zn(2+)</name>
        <dbReference type="ChEBI" id="CHEBI:29105"/>
    </ligand>
</feature>
<dbReference type="Proteomes" id="UP000077552">
    <property type="component" value="Unassembled WGS sequence"/>
</dbReference>
<organism evidence="3 4">
    <name type="scientific">Aequorivita soesokkakensis</name>
    <dbReference type="NCBI Taxonomy" id="1385699"/>
    <lineage>
        <taxon>Bacteria</taxon>
        <taxon>Pseudomonadati</taxon>
        <taxon>Bacteroidota</taxon>
        <taxon>Flavobacteriia</taxon>
        <taxon>Flavobacteriales</taxon>
        <taxon>Flavobacteriaceae</taxon>
        <taxon>Aequorivita</taxon>
    </lineage>
</organism>
<comment type="caution">
    <text evidence="3">The sequence shown here is derived from an EMBL/GenBank/DDBJ whole genome shotgun (WGS) entry which is preliminary data.</text>
</comment>
<evidence type="ECO:0000256" key="1">
    <source>
        <dbReference type="PIRSR" id="PIRSR602481-1"/>
    </source>
</evidence>
<dbReference type="EMBL" id="LXIE01000012">
    <property type="protein sequence ID" value="OAD91623.1"/>
    <property type="molecule type" value="Genomic_DNA"/>
</dbReference>
<dbReference type="InterPro" id="IPR036390">
    <property type="entry name" value="WH_DNA-bd_sf"/>
</dbReference>
<feature type="binding site" evidence="1">
    <location>
        <position position="124"/>
    </location>
    <ligand>
        <name>Zn(2+)</name>
        <dbReference type="ChEBI" id="CHEBI:29105"/>
    </ligand>
</feature>
<dbReference type="AlphaFoldDB" id="A0A1A9LEI4"/>
<feature type="binding site" evidence="1">
    <location>
        <position position="87"/>
    </location>
    <ligand>
        <name>Zn(2+)</name>
        <dbReference type="ChEBI" id="CHEBI:29105"/>
    </ligand>
</feature>